<reference evidence="2" key="1">
    <citation type="journal article" date="2015" name="Proc. Natl. Acad. Sci. U.S.A.">
        <title>Networks of energetic and metabolic interactions define dynamics in microbial communities.</title>
        <authorList>
            <person name="Embree M."/>
            <person name="Liu J.K."/>
            <person name="Al-Bassam M.M."/>
            <person name="Zengler K."/>
        </authorList>
    </citation>
    <scope>NUCLEOTIDE SEQUENCE</scope>
</reference>
<sequence>MLIRYIPRATTPGQRLRRLVRAILYLPTRVRLSLDPAYPWINAGAVRYLCARLTPHMRGFEFGAGRSTIYFSRRMASLVSVEHNEKWRRKVAALLHRFQVGNVTLAFAPPGADTPCAAGRPPIWEKMGLTPRHPEFAPYFDHILAYPDAHFDVVLVDGRARVECALNARDKIAPGGFLVLDNSEWEKYAPIFEALADWPHQDFENGVWRTTIFCKPAGGIPRPTPRPAGMPVLPHGPAAARAAP</sequence>
<gene>
    <name evidence="2" type="ORF">ASZ90_003015</name>
</gene>
<evidence type="ECO:0000256" key="1">
    <source>
        <dbReference type="SAM" id="MobiDB-lite"/>
    </source>
</evidence>
<dbReference type="InterPro" id="IPR029063">
    <property type="entry name" value="SAM-dependent_MTases_sf"/>
</dbReference>
<evidence type="ECO:0000313" key="2">
    <source>
        <dbReference type="EMBL" id="KUG27120.1"/>
    </source>
</evidence>
<dbReference type="SUPFAM" id="SSF53335">
    <property type="entry name" value="S-adenosyl-L-methionine-dependent methyltransferases"/>
    <property type="match status" value="1"/>
</dbReference>
<name>A0A0W8G1U2_9ZZZZ</name>
<dbReference type="EMBL" id="LNQE01000360">
    <property type="protein sequence ID" value="KUG27120.1"/>
    <property type="molecule type" value="Genomic_DNA"/>
</dbReference>
<dbReference type="AlphaFoldDB" id="A0A0W8G1U2"/>
<proteinExistence type="predicted"/>
<organism evidence="2">
    <name type="scientific">hydrocarbon metagenome</name>
    <dbReference type="NCBI Taxonomy" id="938273"/>
    <lineage>
        <taxon>unclassified sequences</taxon>
        <taxon>metagenomes</taxon>
        <taxon>ecological metagenomes</taxon>
    </lineage>
</organism>
<dbReference type="Gene3D" id="3.40.50.150">
    <property type="entry name" value="Vaccinia Virus protein VP39"/>
    <property type="match status" value="1"/>
</dbReference>
<protein>
    <submittedName>
        <fullName evidence="2">Uncharacterized protein</fullName>
    </submittedName>
</protein>
<accession>A0A0W8G1U2</accession>
<feature type="region of interest" description="Disordered" evidence="1">
    <location>
        <begin position="224"/>
        <end position="244"/>
    </location>
</feature>
<comment type="caution">
    <text evidence="2">The sequence shown here is derived from an EMBL/GenBank/DDBJ whole genome shotgun (WGS) entry which is preliminary data.</text>
</comment>